<dbReference type="InterPro" id="IPR019557">
    <property type="entry name" value="AminoTfrase-like_pln_mobile"/>
</dbReference>
<dbReference type="PANTHER" id="PTHR46033">
    <property type="entry name" value="PROTEIN MAIN-LIKE 2"/>
    <property type="match status" value="1"/>
</dbReference>
<evidence type="ECO:0000313" key="3">
    <source>
        <dbReference type="Proteomes" id="UP000823775"/>
    </source>
</evidence>
<dbReference type="Proteomes" id="UP000823775">
    <property type="component" value="Unassembled WGS sequence"/>
</dbReference>
<dbReference type="EMBL" id="JACEIK010001268">
    <property type="protein sequence ID" value="MCD7467791.1"/>
    <property type="molecule type" value="Genomic_DNA"/>
</dbReference>
<sequence length="253" mass="28975">MDIDTIDVIDEDLNFRGESTNVPSSTNGNFNMRKAADPFYIPKYSKGPLGEDAHIICIEGETIGIADGVGGWAKKGIDSGEYSRQLPDQAQNYNMVSAMRIGRWHNVKQSGVFNVRTTIDSSEETFQWRPYALAEEGWIILEFYNEKEEWAIVEGKILDQELESFIRCLRVSELVGLDCQEPYRPNRVAMQLGYDQDFPKWIPRLPSSPGLALYNYIRPIDSDLRLYYPSRFSESDVTTKYLKMVEKRSIISS</sequence>
<protein>
    <recommendedName>
        <fullName evidence="1">Aminotransferase-like plant mobile domain-containing protein</fullName>
    </recommendedName>
</protein>
<organism evidence="2 3">
    <name type="scientific">Datura stramonium</name>
    <name type="common">Jimsonweed</name>
    <name type="synonym">Common thornapple</name>
    <dbReference type="NCBI Taxonomy" id="4076"/>
    <lineage>
        <taxon>Eukaryota</taxon>
        <taxon>Viridiplantae</taxon>
        <taxon>Streptophyta</taxon>
        <taxon>Embryophyta</taxon>
        <taxon>Tracheophyta</taxon>
        <taxon>Spermatophyta</taxon>
        <taxon>Magnoliopsida</taxon>
        <taxon>eudicotyledons</taxon>
        <taxon>Gunneridae</taxon>
        <taxon>Pentapetalae</taxon>
        <taxon>asterids</taxon>
        <taxon>lamiids</taxon>
        <taxon>Solanales</taxon>
        <taxon>Solanaceae</taxon>
        <taxon>Solanoideae</taxon>
        <taxon>Datureae</taxon>
        <taxon>Datura</taxon>
    </lineage>
</organism>
<reference evidence="2 3" key="1">
    <citation type="journal article" date="2021" name="BMC Genomics">
        <title>Datura genome reveals duplications of psychoactive alkaloid biosynthetic genes and high mutation rate following tissue culture.</title>
        <authorList>
            <person name="Rajewski A."/>
            <person name="Carter-House D."/>
            <person name="Stajich J."/>
            <person name="Litt A."/>
        </authorList>
    </citation>
    <scope>NUCLEOTIDE SEQUENCE [LARGE SCALE GENOMIC DNA]</scope>
    <source>
        <strain evidence="2">AR-01</strain>
    </source>
</reference>
<gene>
    <name evidence="2" type="ORF">HAX54_005410</name>
</gene>
<dbReference type="PANTHER" id="PTHR46033:SF67">
    <property type="entry name" value="AMINOTRANSFERASE-LIKE, PLANT MOBILE DOMAIN FAMILY PROTEIN"/>
    <property type="match status" value="1"/>
</dbReference>
<proteinExistence type="predicted"/>
<evidence type="ECO:0000259" key="1">
    <source>
        <dbReference type="Pfam" id="PF10536"/>
    </source>
</evidence>
<dbReference type="InterPro" id="IPR044824">
    <property type="entry name" value="MAIN-like"/>
</dbReference>
<feature type="domain" description="Aminotransferase-like plant mobile" evidence="1">
    <location>
        <begin position="88"/>
        <end position="243"/>
    </location>
</feature>
<comment type="caution">
    <text evidence="2">The sequence shown here is derived from an EMBL/GenBank/DDBJ whole genome shotgun (WGS) entry which is preliminary data.</text>
</comment>
<name>A0ABS8TAC3_DATST</name>
<keyword evidence="3" id="KW-1185">Reference proteome</keyword>
<evidence type="ECO:0000313" key="2">
    <source>
        <dbReference type="EMBL" id="MCD7467791.1"/>
    </source>
</evidence>
<accession>A0ABS8TAC3</accession>
<dbReference type="Pfam" id="PF10536">
    <property type="entry name" value="PMD"/>
    <property type="match status" value="1"/>
</dbReference>